<gene>
    <name evidence="14" type="primary">AlNc14C191G8443</name>
    <name evidence="14" type="ORF">ALNC14_094960</name>
</gene>
<keyword evidence="14" id="KW-0328">Glycosyltransferase</keyword>
<dbReference type="Gene3D" id="3.20.20.70">
    <property type="entry name" value="Aldolase class I"/>
    <property type="match status" value="1"/>
</dbReference>
<evidence type="ECO:0000256" key="9">
    <source>
        <dbReference type="ARBA" id="ARBA00048668"/>
    </source>
</evidence>
<reference evidence="14" key="1">
    <citation type="journal article" date="2011" name="PLoS Biol.">
        <title>Gene gain and loss during evolution of obligate parasitism in the white rust pathogen of Arabidopsis thaliana.</title>
        <authorList>
            <person name="Kemen E."/>
            <person name="Gardiner A."/>
            <person name="Schultz-Larsen T."/>
            <person name="Kemen A.C."/>
            <person name="Balmuth A.L."/>
            <person name="Robert-Seilaniantz A."/>
            <person name="Bailey K."/>
            <person name="Holub E."/>
            <person name="Studholme D.J."/>
            <person name="Maclean D."/>
            <person name="Jones J.D."/>
        </authorList>
    </citation>
    <scope>NUCLEOTIDE SEQUENCE</scope>
</reference>
<dbReference type="AlphaFoldDB" id="F0WPV2"/>
<dbReference type="NCBIfam" id="TIGR01513">
    <property type="entry name" value="NAPRTase_put"/>
    <property type="match status" value="1"/>
</dbReference>
<evidence type="ECO:0000256" key="6">
    <source>
        <dbReference type="ARBA" id="ARBA00022642"/>
    </source>
</evidence>
<dbReference type="EMBL" id="FR824236">
    <property type="protein sequence ID" value="CCA23353.1"/>
    <property type="molecule type" value="Genomic_DNA"/>
</dbReference>
<evidence type="ECO:0000259" key="11">
    <source>
        <dbReference type="Pfam" id="PF04095"/>
    </source>
</evidence>
<dbReference type="UniPathway" id="UPA00253">
    <property type="reaction ID" value="UER00457"/>
</dbReference>
<evidence type="ECO:0000313" key="14">
    <source>
        <dbReference type="EMBL" id="CCA23353.1"/>
    </source>
</evidence>
<name>F0WPV2_9STRA</name>
<evidence type="ECO:0000259" key="13">
    <source>
        <dbReference type="Pfam" id="PF17956"/>
    </source>
</evidence>
<dbReference type="FunFam" id="3.20.140.10:FF:000018">
    <property type="entry name" value="Nicotinate phosphoribosyltransferase"/>
    <property type="match status" value="1"/>
</dbReference>
<dbReference type="PANTHER" id="PTHR11098">
    <property type="entry name" value="NICOTINATE PHOSPHORIBOSYLTRANSFERASE"/>
    <property type="match status" value="1"/>
</dbReference>
<dbReference type="PIRSF" id="PIRSF000484">
    <property type="entry name" value="NAPRT"/>
    <property type="match status" value="1"/>
</dbReference>
<dbReference type="HOGENOM" id="CLU_025154_1_0_1"/>
<accession>F0WPV2</accession>
<evidence type="ECO:0000256" key="5">
    <source>
        <dbReference type="ARBA" id="ARBA00022598"/>
    </source>
</evidence>
<comment type="PTM">
    <text evidence="10">Transiently phosphorylated on a His residue during the reaction cycle. Phosphorylation strongly increases the affinity for substrates and increases the rate of nicotinate D-ribonucleotide production. Dephosphorylation regenerates the low-affinity form of the enzyme, leading to product release.</text>
</comment>
<keyword evidence="7 10" id="KW-0808">Transferase</keyword>
<organism evidence="14">
    <name type="scientific">Albugo laibachii Nc14</name>
    <dbReference type="NCBI Taxonomy" id="890382"/>
    <lineage>
        <taxon>Eukaryota</taxon>
        <taxon>Sar</taxon>
        <taxon>Stramenopiles</taxon>
        <taxon>Oomycota</taxon>
        <taxon>Peronosporomycetes</taxon>
        <taxon>Albuginales</taxon>
        <taxon>Albuginaceae</taxon>
        <taxon>Albugo</taxon>
    </lineage>
</organism>
<protein>
    <recommendedName>
        <fullName evidence="3 10">Nicotinate phosphoribosyltransferase</fullName>
        <ecNumber evidence="3 10">6.3.4.21</ecNumber>
    </recommendedName>
</protein>
<feature type="domain" description="Nicotinate phosphoribosyltransferase C-terminal" evidence="13">
    <location>
        <begin position="432"/>
        <end position="542"/>
    </location>
</feature>
<evidence type="ECO:0000256" key="8">
    <source>
        <dbReference type="ARBA" id="ARBA00023426"/>
    </source>
</evidence>
<dbReference type="PANTHER" id="PTHR11098:SF1">
    <property type="entry name" value="NICOTINATE PHOSPHORIBOSYLTRANSFERASE"/>
    <property type="match status" value="1"/>
</dbReference>
<dbReference type="InterPro" id="IPR006405">
    <property type="entry name" value="Nic_PRibTrfase_pncB"/>
</dbReference>
<dbReference type="InterPro" id="IPR041619">
    <property type="entry name" value="NAPRTase_C"/>
</dbReference>
<evidence type="ECO:0000259" key="12">
    <source>
        <dbReference type="Pfam" id="PF17767"/>
    </source>
</evidence>
<evidence type="ECO:0000256" key="3">
    <source>
        <dbReference type="ARBA" id="ARBA00013236"/>
    </source>
</evidence>
<dbReference type="Gene3D" id="3.20.140.10">
    <property type="entry name" value="nicotinate phosphoribosyltransferase"/>
    <property type="match status" value="1"/>
</dbReference>
<comment type="function">
    <text evidence="8">Catalyzes the first step in the biosynthesis of NAD from nicotinic acid, the ATP-dependent synthesis of beta-nicotinate D-ribonucleotide from nicotinate and 5-phospho-D-ribose 1-phosphate. Helps prevent cellular oxidative stress via its role in NAD biosynthesis.</text>
</comment>
<dbReference type="Pfam" id="PF17767">
    <property type="entry name" value="NAPRTase_N"/>
    <property type="match status" value="1"/>
</dbReference>
<dbReference type="InterPro" id="IPR041525">
    <property type="entry name" value="N/Namide_PRibTrfase"/>
</dbReference>
<dbReference type="Pfam" id="PF04095">
    <property type="entry name" value="NAPRTase"/>
    <property type="match status" value="1"/>
</dbReference>
<dbReference type="GO" id="GO:0005829">
    <property type="term" value="C:cytosol"/>
    <property type="evidence" value="ECO:0007669"/>
    <property type="project" value="TreeGrafter"/>
</dbReference>
<dbReference type="GO" id="GO:0016757">
    <property type="term" value="F:glycosyltransferase activity"/>
    <property type="evidence" value="ECO:0007669"/>
    <property type="project" value="UniProtKB-KW"/>
</dbReference>
<dbReference type="Pfam" id="PF17956">
    <property type="entry name" value="NAPRTase_C"/>
    <property type="match status" value="1"/>
</dbReference>
<comment type="catalytic activity">
    <reaction evidence="9 10">
        <text>5-phospho-alpha-D-ribose 1-diphosphate + nicotinate + ATP + H2O = nicotinate beta-D-ribonucleotide + ADP + phosphate + diphosphate</text>
        <dbReference type="Rhea" id="RHEA:36163"/>
        <dbReference type="ChEBI" id="CHEBI:15377"/>
        <dbReference type="ChEBI" id="CHEBI:30616"/>
        <dbReference type="ChEBI" id="CHEBI:32544"/>
        <dbReference type="ChEBI" id="CHEBI:33019"/>
        <dbReference type="ChEBI" id="CHEBI:43474"/>
        <dbReference type="ChEBI" id="CHEBI:57502"/>
        <dbReference type="ChEBI" id="CHEBI:58017"/>
        <dbReference type="ChEBI" id="CHEBI:456216"/>
        <dbReference type="EC" id="6.3.4.21"/>
    </reaction>
</comment>
<dbReference type="InterPro" id="IPR007229">
    <property type="entry name" value="Nic_PRibTrfase-Fam"/>
</dbReference>
<dbReference type="InterPro" id="IPR040727">
    <property type="entry name" value="NAPRTase_N"/>
</dbReference>
<dbReference type="SUPFAM" id="SSF51690">
    <property type="entry name" value="Nicotinate/Quinolinate PRTase C-terminal domain-like"/>
    <property type="match status" value="1"/>
</dbReference>
<dbReference type="InterPro" id="IPR036068">
    <property type="entry name" value="Nicotinate_pribotase-like_C"/>
</dbReference>
<keyword evidence="4" id="KW-0597">Phosphoprotein</keyword>
<feature type="domain" description="Nicotinate phosphoribosyltransferase N-terminal" evidence="12">
    <location>
        <begin position="42"/>
        <end position="167"/>
    </location>
</feature>
<comment type="similarity">
    <text evidence="2 10">Belongs to the NAPRTase family.</text>
</comment>
<proteinExistence type="inferred from homology"/>
<evidence type="ECO:0000256" key="7">
    <source>
        <dbReference type="ARBA" id="ARBA00022679"/>
    </source>
</evidence>
<keyword evidence="5 10" id="KW-0436">Ligase</keyword>
<dbReference type="InterPro" id="IPR013785">
    <property type="entry name" value="Aldolase_TIM"/>
</dbReference>
<dbReference type="SUPFAM" id="SSF54675">
    <property type="entry name" value="Nicotinate/Quinolinate PRTase N-terminal domain-like"/>
    <property type="match status" value="1"/>
</dbReference>
<sequence length="557" mass="62444">MIFSKVNLDWPKSALKSNYHFGGMTEQKRALLPTNSLVSPILTDLYQITMVYAYWKEKRQNDFAVFDLFFRKNPFKGEYTVFAGLEEALALIQNFKFTISDIEYLRGLFPRMENEFFDWLATLDCSGIRVFAVKEGTIVFPRVPVIRVEGHLGVGQLLETPLLNLLNYASLVTTNATRFLRAAGPHVELIEFGLRRAQGPDGGLSASRYAYMAGFAGTSNVLAGKLHNIPVKGTNAHAFIQAHLSLDQVKTAAIDGKNITEIALKYRRELEYQRTNNGELAAFISYAAAFPDAFLALVDTYDTMASGIPNFICVALALHELGHQAIGIRLDSGDLSYLSRWTRAEFIAIGERYKVSYFKNLNITASNDINEAVLNSLNEQGHAINTYGIGTHLVTCQAQPALGMVYKLVEINGSSRIKLSEDIAKVTIPGAKSAFRLLGENGKPILDVMIGSKEPPPTVGKRILCRHPFDELRRAYVTPSKTISLHELVWDGSNGGLIADLPTLEQRREYVWQQFQLIREDVVRSLNATPYKVSVSNELYDFIHDMWLHEYPVHDLH</sequence>
<evidence type="ECO:0000256" key="2">
    <source>
        <dbReference type="ARBA" id="ARBA00010897"/>
    </source>
</evidence>
<dbReference type="FunFam" id="3.20.140.10:FF:000006">
    <property type="entry name" value="Nicotinate phosphoribosyltransferase"/>
    <property type="match status" value="1"/>
</dbReference>
<evidence type="ECO:0000256" key="1">
    <source>
        <dbReference type="ARBA" id="ARBA00004952"/>
    </source>
</evidence>
<evidence type="ECO:0000256" key="10">
    <source>
        <dbReference type="RuleBase" id="RU365100"/>
    </source>
</evidence>
<reference evidence="14" key="2">
    <citation type="submission" date="2011-02" db="EMBL/GenBank/DDBJ databases">
        <authorList>
            <person name="MacLean D."/>
        </authorList>
    </citation>
    <scope>NUCLEOTIDE SEQUENCE</scope>
</reference>
<dbReference type="GO" id="GO:0034355">
    <property type="term" value="P:NAD+ biosynthetic process via the salvage pathway"/>
    <property type="evidence" value="ECO:0007669"/>
    <property type="project" value="TreeGrafter"/>
</dbReference>
<dbReference type="CDD" id="cd01570">
    <property type="entry name" value="NAPRTase_A"/>
    <property type="match status" value="1"/>
</dbReference>
<dbReference type="GO" id="GO:0004516">
    <property type="term" value="F:nicotinate phosphoribosyltransferase activity"/>
    <property type="evidence" value="ECO:0007669"/>
    <property type="project" value="UniProtKB-UniRule"/>
</dbReference>
<keyword evidence="6 10" id="KW-0662">Pyridine nucleotide biosynthesis</keyword>
<evidence type="ECO:0000256" key="4">
    <source>
        <dbReference type="ARBA" id="ARBA00022553"/>
    </source>
</evidence>
<dbReference type="EC" id="6.3.4.21" evidence="3 10"/>
<feature type="domain" description="Nicotinate/nicotinamide phosphoribosyltransferase" evidence="11">
    <location>
        <begin position="189"/>
        <end position="426"/>
    </location>
</feature>
<comment type="pathway">
    <text evidence="1 10">Cofactor biosynthesis; NAD(+) biosynthesis; nicotinate D-ribonucleotide from nicotinate: step 1/1.</text>
</comment>